<evidence type="ECO:0000259" key="1">
    <source>
        <dbReference type="Pfam" id="PF03372"/>
    </source>
</evidence>
<accession>A0A3M7RR01</accession>
<dbReference type="InterPro" id="IPR005135">
    <property type="entry name" value="Endo/exonuclease/phosphatase"/>
</dbReference>
<dbReference type="Pfam" id="PF03372">
    <property type="entry name" value="Exo_endo_phos"/>
    <property type="match status" value="1"/>
</dbReference>
<dbReference type="EMBL" id="REGN01002849">
    <property type="protein sequence ID" value="RNA25830.1"/>
    <property type="molecule type" value="Genomic_DNA"/>
</dbReference>
<reference evidence="2 3" key="1">
    <citation type="journal article" date="2018" name="Sci. Rep.">
        <title>Genomic signatures of local adaptation to the degree of environmental predictability in rotifers.</title>
        <authorList>
            <person name="Franch-Gras L."/>
            <person name="Hahn C."/>
            <person name="Garcia-Roger E.M."/>
            <person name="Carmona M.J."/>
            <person name="Serra M."/>
            <person name="Gomez A."/>
        </authorList>
    </citation>
    <scope>NUCLEOTIDE SEQUENCE [LARGE SCALE GENOMIC DNA]</scope>
    <source>
        <strain evidence="2">HYR1</strain>
    </source>
</reference>
<feature type="domain" description="Endonuclease/exonuclease/phosphatase" evidence="1">
    <location>
        <begin position="4"/>
        <end position="83"/>
    </location>
</feature>
<dbReference type="InterPro" id="IPR036691">
    <property type="entry name" value="Endo/exonu/phosph_ase_sf"/>
</dbReference>
<dbReference type="SUPFAM" id="SSF56219">
    <property type="entry name" value="DNase I-like"/>
    <property type="match status" value="1"/>
</dbReference>
<dbReference type="OrthoDB" id="8030376at2759"/>
<dbReference type="GO" id="GO:0003824">
    <property type="term" value="F:catalytic activity"/>
    <property type="evidence" value="ECO:0007669"/>
    <property type="project" value="InterPro"/>
</dbReference>
<gene>
    <name evidence="2" type="ORF">BpHYR1_020924</name>
</gene>
<dbReference type="Gene3D" id="3.60.10.10">
    <property type="entry name" value="Endonuclease/exonuclease/phosphatase"/>
    <property type="match status" value="1"/>
</dbReference>
<proteinExistence type="predicted"/>
<keyword evidence="3" id="KW-1185">Reference proteome</keyword>
<comment type="caution">
    <text evidence="2">The sequence shown here is derived from an EMBL/GenBank/DDBJ whole genome shotgun (WGS) entry which is preliminary data.</text>
</comment>
<dbReference type="Proteomes" id="UP000276133">
    <property type="component" value="Unassembled WGS sequence"/>
</dbReference>
<dbReference type="AlphaFoldDB" id="A0A3M7RR01"/>
<organism evidence="2 3">
    <name type="scientific">Brachionus plicatilis</name>
    <name type="common">Marine rotifer</name>
    <name type="synonym">Brachionus muelleri</name>
    <dbReference type="NCBI Taxonomy" id="10195"/>
    <lineage>
        <taxon>Eukaryota</taxon>
        <taxon>Metazoa</taxon>
        <taxon>Spiralia</taxon>
        <taxon>Gnathifera</taxon>
        <taxon>Rotifera</taxon>
        <taxon>Eurotatoria</taxon>
        <taxon>Monogononta</taxon>
        <taxon>Pseudotrocha</taxon>
        <taxon>Ploima</taxon>
        <taxon>Brachionidae</taxon>
        <taxon>Brachionus</taxon>
    </lineage>
</organism>
<name>A0A3M7RR01_BRAPC</name>
<sequence length="135" mass="15610">MLIIQWNCNNLVSKLELFKNFLDTYDPDIVLLCELKVDELRDNFFINFSSFYKVSKPRNNFGGGVAILINKKVEFFQDLSLDHWNLELNQNGAILEDALLNLNFALINNSSPTFHLANRDYCEILDLYISSPNSI</sequence>
<protein>
    <recommendedName>
        <fullName evidence="1">Endonuclease/exonuclease/phosphatase domain-containing protein</fullName>
    </recommendedName>
</protein>
<evidence type="ECO:0000313" key="2">
    <source>
        <dbReference type="EMBL" id="RNA25830.1"/>
    </source>
</evidence>
<evidence type="ECO:0000313" key="3">
    <source>
        <dbReference type="Proteomes" id="UP000276133"/>
    </source>
</evidence>